<comment type="caution">
    <text evidence="2">The sequence shown here is derived from an EMBL/GenBank/DDBJ whole genome shotgun (WGS) entry which is preliminary data.</text>
</comment>
<keyword evidence="3" id="KW-1185">Reference proteome</keyword>
<dbReference type="RefSeq" id="WP_050668399.1">
    <property type="nucleotide sequence ID" value="NZ_LAIR01000002.1"/>
</dbReference>
<protein>
    <recommendedName>
        <fullName evidence="1">Ferric siderophore reductase C-terminal domain-containing protein</fullName>
    </recommendedName>
</protein>
<sequence>MSTRASRTSGWLSVVVGTLDLECAAVLGEQRAGGDPTAAWRAACERDLARQHGVGVVPSSVAATFVLQWYVGALATGFAHLTLATPHLLDLTPSRLSIGLSSPGGYADRLGLVPGEAPAYVPLLADRLDRVEREFRSHASDFATSYDPGVKMSSQHRVGSVEDAWQSAWAGASRAVLGRTSPDRWRASCCFIYALPGAHECARCPRLRSAG</sequence>
<dbReference type="InterPro" id="IPR024726">
    <property type="entry name" value="FhuF_C"/>
</dbReference>
<dbReference type="OrthoDB" id="4856898at2"/>
<proteinExistence type="predicted"/>
<dbReference type="AlphaFoldDB" id="A0A0L6CF23"/>
<dbReference type="GO" id="GO:0051537">
    <property type="term" value="F:2 iron, 2 sulfur cluster binding"/>
    <property type="evidence" value="ECO:0007669"/>
    <property type="project" value="InterPro"/>
</dbReference>
<name>A0A0L6CF23_9MICO</name>
<reference evidence="3" key="1">
    <citation type="submission" date="2015-03" db="EMBL/GenBank/DDBJ databases">
        <title>Luteipulveratus halotolerans sp. nov., a novel actinobacterium (Dermacoccaceae) from Sarawak, Malaysia.</title>
        <authorList>
            <person name="Juboi H."/>
            <person name="Basik A."/>
            <person name="Shamsul S.S."/>
            <person name="Arnold P."/>
            <person name="Schmitt E.K."/>
            <person name="Sanglier J.-J."/>
            <person name="Yeo T."/>
        </authorList>
    </citation>
    <scope>NUCLEOTIDE SEQUENCE [LARGE SCALE GENOMIC DNA]</scope>
    <source>
        <strain evidence="3">C296001</strain>
    </source>
</reference>
<evidence type="ECO:0000313" key="2">
    <source>
        <dbReference type="EMBL" id="KNX36175.1"/>
    </source>
</evidence>
<feature type="domain" description="Ferric siderophore reductase C-terminal" evidence="1">
    <location>
        <begin position="186"/>
        <end position="206"/>
    </location>
</feature>
<dbReference type="PATRIC" id="fig|1631356.3.peg.303"/>
<accession>A0A0L6CF23</accession>
<dbReference type="Pfam" id="PF11575">
    <property type="entry name" value="FhuF_C"/>
    <property type="match status" value="1"/>
</dbReference>
<gene>
    <name evidence="2" type="ORF">VV01_01855</name>
</gene>
<dbReference type="STRING" id="1631356.VV01_01855"/>
<evidence type="ECO:0000313" key="3">
    <source>
        <dbReference type="Proteomes" id="UP000037397"/>
    </source>
</evidence>
<dbReference type="EMBL" id="LAIR01000002">
    <property type="protein sequence ID" value="KNX36175.1"/>
    <property type="molecule type" value="Genomic_DNA"/>
</dbReference>
<organism evidence="2 3">
    <name type="scientific">Luteipulveratus halotolerans</name>
    <dbReference type="NCBI Taxonomy" id="1631356"/>
    <lineage>
        <taxon>Bacteria</taxon>
        <taxon>Bacillati</taxon>
        <taxon>Actinomycetota</taxon>
        <taxon>Actinomycetes</taxon>
        <taxon>Micrococcales</taxon>
        <taxon>Dermacoccaceae</taxon>
        <taxon>Luteipulveratus</taxon>
    </lineage>
</organism>
<evidence type="ECO:0000259" key="1">
    <source>
        <dbReference type="Pfam" id="PF11575"/>
    </source>
</evidence>
<dbReference type="Proteomes" id="UP000037397">
    <property type="component" value="Unassembled WGS sequence"/>
</dbReference>